<feature type="compositionally biased region" description="Low complexity" evidence="1">
    <location>
        <begin position="24"/>
        <end position="40"/>
    </location>
</feature>
<keyword evidence="3" id="KW-1185">Reference proteome</keyword>
<name>A0A371D1E5_9APHY</name>
<gene>
    <name evidence="2" type="ORF">OH76DRAFT_889091</name>
</gene>
<dbReference type="EMBL" id="KZ857428">
    <property type="protein sequence ID" value="RDX46370.1"/>
    <property type="molecule type" value="Genomic_DNA"/>
</dbReference>
<evidence type="ECO:0000256" key="1">
    <source>
        <dbReference type="SAM" id="MobiDB-lite"/>
    </source>
</evidence>
<protein>
    <submittedName>
        <fullName evidence="2">Uncharacterized protein</fullName>
    </submittedName>
</protein>
<reference evidence="2 3" key="1">
    <citation type="journal article" date="2018" name="Biotechnol. Biofuels">
        <title>Integrative visual omics of the white-rot fungus Polyporus brumalis exposes the biotechnological potential of its oxidative enzymes for delignifying raw plant biomass.</title>
        <authorList>
            <person name="Miyauchi S."/>
            <person name="Rancon A."/>
            <person name="Drula E."/>
            <person name="Hage H."/>
            <person name="Chaduli D."/>
            <person name="Favel A."/>
            <person name="Grisel S."/>
            <person name="Henrissat B."/>
            <person name="Herpoel-Gimbert I."/>
            <person name="Ruiz-Duenas F.J."/>
            <person name="Chevret D."/>
            <person name="Hainaut M."/>
            <person name="Lin J."/>
            <person name="Wang M."/>
            <person name="Pangilinan J."/>
            <person name="Lipzen A."/>
            <person name="Lesage-Meessen L."/>
            <person name="Navarro D."/>
            <person name="Riley R."/>
            <person name="Grigoriev I.V."/>
            <person name="Zhou S."/>
            <person name="Raouche S."/>
            <person name="Rosso M.N."/>
        </authorList>
    </citation>
    <scope>NUCLEOTIDE SEQUENCE [LARGE SCALE GENOMIC DNA]</scope>
    <source>
        <strain evidence="2 3">BRFM 1820</strain>
    </source>
</reference>
<dbReference type="AlphaFoldDB" id="A0A371D1E5"/>
<evidence type="ECO:0000313" key="3">
    <source>
        <dbReference type="Proteomes" id="UP000256964"/>
    </source>
</evidence>
<dbReference type="Proteomes" id="UP000256964">
    <property type="component" value="Unassembled WGS sequence"/>
</dbReference>
<sequence>MFSGVYLPGLLSSTFVRARPTLLPSSYSSRSPPTQTSSGPLVPPRNVHDQPRRLEVELGRAKLRETSDVSFLTRPCGVTVAHGYPLARWEVEAVMSRKRHGVSGGTFTGSPLGGNAAGARESRQHAYCARDLALADAESRPVIHGPLLNDDETRLRSRWTQFASTFLRPSAKVWSYA</sequence>
<accession>A0A371D1E5</accession>
<organism evidence="2 3">
    <name type="scientific">Lentinus brumalis</name>
    <dbReference type="NCBI Taxonomy" id="2498619"/>
    <lineage>
        <taxon>Eukaryota</taxon>
        <taxon>Fungi</taxon>
        <taxon>Dikarya</taxon>
        <taxon>Basidiomycota</taxon>
        <taxon>Agaricomycotina</taxon>
        <taxon>Agaricomycetes</taxon>
        <taxon>Polyporales</taxon>
        <taxon>Polyporaceae</taxon>
        <taxon>Lentinus</taxon>
    </lineage>
</organism>
<proteinExistence type="predicted"/>
<evidence type="ECO:0000313" key="2">
    <source>
        <dbReference type="EMBL" id="RDX46370.1"/>
    </source>
</evidence>
<feature type="region of interest" description="Disordered" evidence="1">
    <location>
        <begin position="24"/>
        <end position="50"/>
    </location>
</feature>